<feature type="coiled-coil region" evidence="1">
    <location>
        <begin position="13"/>
        <end position="100"/>
    </location>
</feature>
<reference evidence="2" key="1">
    <citation type="journal article" date="2020" name="Nature">
        <title>Giant virus diversity and host interactions through global metagenomics.</title>
        <authorList>
            <person name="Schulz F."/>
            <person name="Roux S."/>
            <person name="Paez-Espino D."/>
            <person name="Jungbluth S."/>
            <person name="Walsh D.A."/>
            <person name="Denef V.J."/>
            <person name="McMahon K.D."/>
            <person name="Konstantinidis K.T."/>
            <person name="Eloe-Fadrosh E.A."/>
            <person name="Kyrpides N.C."/>
            <person name="Woyke T."/>
        </authorList>
    </citation>
    <scope>NUCLEOTIDE SEQUENCE</scope>
    <source>
        <strain evidence="2">GVMAG-M-3300023174-24</strain>
    </source>
</reference>
<evidence type="ECO:0000313" key="2">
    <source>
        <dbReference type="EMBL" id="QHT17329.1"/>
    </source>
</evidence>
<evidence type="ECO:0000256" key="1">
    <source>
        <dbReference type="SAM" id="Coils"/>
    </source>
</evidence>
<dbReference type="EMBL" id="MN739633">
    <property type="protein sequence ID" value="QHT17329.1"/>
    <property type="molecule type" value="Genomic_DNA"/>
</dbReference>
<accession>A0A6C0DN77</accession>
<keyword evidence="1" id="KW-0175">Coiled coil</keyword>
<name>A0A6C0DN77_9ZZZZ</name>
<dbReference type="AlphaFoldDB" id="A0A6C0DN77"/>
<organism evidence="2">
    <name type="scientific">viral metagenome</name>
    <dbReference type="NCBI Taxonomy" id="1070528"/>
    <lineage>
        <taxon>unclassified sequences</taxon>
        <taxon>metagenomes</taxon>
        <taxon>organismal metagenomes</taxon>
    </lineage>
</organism>
<sequence>MNTMNTESMLVTIKRQREYLNELAEDKKKLIRENERISSELAFNSNSLEKIRKNHISDLIRLMEKNIELESKINEINKKNQSLIDENAKISNELSNEKRKHAETIHYYEGLHCGEECICVKDEDLCPYCRIEGSESKDSFFSIEDFNDNNSQSQDIECIGTRINDNDDEYQLLIEKIYIKKNTHEIVADNKTDDIVECTNTIEIDDTVTYNDIYDENLPLIERIDRCLNNISTEDENENENTIQTNLTNCYHENSITYQLITKDKDMYSHKKNDDNDHEFNYIMSNGKNEYVDNYFSNRL</sequence>
<protein>
    <submittedName>
        <fullName evidence="2">Uncharacterized protein</fullName>
    </submittedName>
</protein>
<proteinExistence type="predicted"/>